<evidence type="ECO:0000313" key="3">
    <source>
        <dbReference type="Proteomes" id="UP000482578"/>
    </source>
</evidence>
<comment type="caution">
    <text evidence="2">The sequence shown here is derived from an EMBL/GenBank/DDBJ whole genome shotgun (WGS) entry which is preliminary data.</text>
</comment>
<dbReference type="Proteomes" id="UP000482578">
    <property type="component" value="Unassembled WGS sequence"/>
</dbReference>
<feature type="transmembrane region" description="Helical" evidence="1">
    <location>
        <begin position="12"/>
        <end position="35"/>
    </location>
</feature>
<dbReference type="EMBL" id="JAAGAA010000023">
    <property type="protein sequence ID" value="NDV14344.1"/>
    <property type="molecule type" value="Genomic_DNA"/>
</dbReference>
<evidence type="ECO:0000313" key="2">
    <source>
        <dbReference type="EMBL" id="NDV14344.1"/>
    </source>
</evidence>
<evidence type="ECO:0000256" key="1">
    <source>
        <dbReference type="SAM" id="Phobius"/>
    </source>
</evidence>
<keyword evidence="1" id="KW-1133">Transmembrane helix</keyword>
<protein>
    <submittedName>
        <fullName evidence="2">Uncharacterized protein</fullName>
    </submittedName>
</protein>
<sequence>MELFTQLIADETAWISLAALAAALCKFGWLLYFFIREAAKAAPELQPRISAISSSAVGGDRG</sequence>
<keyword evidence="1" id="KW-0472">Membrane</keyword>
<accession>A0A6B2KW72</accession>
<keyword evidence="1" id="KW-0812">Transmembrane</keyword>
<name>A0A6B2KW72_9NEIS</name>
<proteinExistence type="predicted"/>
<keyword evidence="3" id="KW-1185">Reference proteome</keyword>
<reference evidence="2 3" key="1">
    <citation type="submission" date="2020-02" db="EMBL/GenBank/DDBJ databases">
        <authorList>
            <person name="Yang Z."/>
        </authorList>
    </citation>
    <scope>NUCLEOTIDE SEQUENCE [LARGE SCALE GENOMIC DNA]</scope>
    <source>
        <strain evidence="2 3">HX-7-9</strain>
    </source>
</reference>
<dbReference type="AlphaFoldDB" id="A0A6B2KW72"/>
<organism evidence="2 3">
    <name type="scientific">Crenobacter caeni</name>
    <dbReference type="NCBI Taxonomy" id="2705474"/>
    <lineage>
        <taxon>Bacteria</taxon>
        <taxon>Pseudomonadati</taxon>
        <taxon>Pseudomonadota</taxon>
        <taxon>Betaproteobacteria</taxon>
        <taxon>Neisseriales</taxon>
        <taxon>Neisseriaceae</taxon>
        <taxon>Crenobacter</taxon>
    </lineage>
</organism>
<dbReference type="RefSeq" id="WP_163317997.1">
    <property type="nucleotide sequence ID" value="NZ_JAAGAA010000023.1"/>
</dbReference>
<gene>
    <name evidence="2" type="ORF">GZH52_16425</name>
</gene>